<gene>
    <name evidence="1" type="ORF">ACFSAS_09150</name>
</gene>
<comment type="caution">
    <text evidence="1">The sequence shown here is derived from an EMBL/GenBank/DDBJ whole genome shotgun (WGS) entry which is preliminary data.</text>
</comment>
<name>A0ABD6DXS6_9EURY</name>
<dbReference type="AlphaFoldDB" id="A0ABD6DXS6"/>
<organism evidence="1 2">
    <name type="scientific">Halobellus litoreus</name>
    <dbReference type="NCBI Taxonomy" id="755310"/>
    <lineage>
        <taxon>Archaea</taxon>
        <taxon>Methanobacteriati</taxon>
        <taxon>Methanobacteriota</taxon>
        <taxon>Stenosarchaea group</taxon>
        <taxon>Halobacteria</taxon>
        <taxon>Halobacteriales</taxon>
        <taxon>Haloferacaceae</taxon>
        <taxon>Halobellus</taxon>
    </lineage>
</organism>
<dbReference type="Proteomes" id="UP001597092">
    <property type="component" value="Unassembled WGS sequence"/>
</dbReference>
<reference evidence="1 2" key="1">
    <citation type="journal article" date="2019" name="Int. J. Syst. Evol. Microbiol.">
        <title>The Global Catalogue of Microorganisms (GCM) 10K type strain sequencing project: providing services to taxonomists for standard genome sequencing and annotation.</title>
        <authorList>
            <consortium name="The Broad Institute Genomics Platform"/>
            <consortium name="The Broad Institute Genome Sequencing Center for Infectious Disease"/>
            <person name="Wu L."/>
            <person name="Ma J."/>
        </authorList>
    </citation>
    <scope>NUCLEOTIDE SEQUENCE [LARGE SCALE GENOMIC DNA]</scope>
    <source>
        <strain evidence="1 2">CGMCC 1.10387</strain>
    </source>
</reference>
<evidence type="ECO:0000313" key="1">
    <source>
        <dbReference type="EMBL" id="MFD1685775.1"/>
    </source>
</evidence>
<evidence type="ECO:0000313" key="2">
    <source>
        <dbReference type="Proteomes" id="UP001597092"/>
    </source>
</evidence>
<dbReference type="Gene3D" id="3.40.720.10">
    <property type="entry name" value="Alkaline Phosphatase, subunit A"/>
    <property type="match status" value="1"/>
</dbReference>
<keyword evidence="2" id="KW-1185">Reference proteome</keyword>
<proteinExistence type="predicted"/>
<dbReference type="RefSeq" id="WP_256306139.1">
    <property type="nucleotide sequence ID" value="NZ_JANHAW010000001.1"/>
</dbReference>
<sequence>MKEVIKKIKKGLRNPTEAYQFVRNRARTVRTHDAAKIYHDIVTGPERSIWDDKWDLLIILDACRPDVLTECASDFDFLPSDIPIRRSNAAQSLEFMNTNFVDKYSDQMSQTVYVTGNVYTSYDEVNTEAFAQLHEVWQTGWSDELGTIPPEPLTDRAITVGRRDAPKKLIVHYMQPHYPSIPVDLNTGIDIDQFGEGGSTDVFKRLKNGELTHEEAWYAYRENCRVVLDSVRTLISNYDADKAVITADHGNGFGESGVYRHPAGCQTAAVRMVPWVEITGVDHRNYYPAETVNHTNRNVEDRLESLGYK</sequence>
<dbReference type="EMBL" id="JBHUDP010000002">
    <property type="protein sequence ID" value="MFD1685775.1"/>
    <property type="molecule type" value="Genomic_DNA"/>
</dbReference>
<accession>A0ABD6DXS6</accession>
<protein>
    <recommendedName>
        <fullName evidence="3">PglZ domain-containing protein</fullName>
    </recommendedName>
</protein>
<dbReference type="InterPro" id="IPR017850">
    <property type="entry name" value="Alkaline_phosphatase_core_sf"/>
</dbReference>
<evidence type="ECO:0008006" key="3">
    <source>
        <dbReference type="Google" id="ProtNLM"/>
    </source>
</evidence>
<dbReference type="SUPFAM" id="SSF53649">
    <property type="entry name" value="Alkaline phosphatase-like"/>
    <property type="match status" value="1"/>
</dbReference>